<dbReference type="PANTHER" id="PTHR43000">
    <property type="entry name" value="DTDP-D-GLUCOSE 4,6-DEHYDRATASE-RELATED"/>
    <property type="match status" value="1"/>
</dbReference>
<feature type="domain" description="NAD(P)-binding" evidence="1">
    <location>
        <begin position="19"/>
        <end position="320"/>
    </location>
</feature>
<evidence type="ECO:0000313" key="2">
    <source>
        <dbReference type="EMBL" id="GLR68331.1"/>
    </source>
</evidence>
<dbReference type="InterPro" id="IPR013445">
    <property type="entry name" value="CDP_4_6_deHydtase"/>
</dbReference>
<dbReference type="Gene3D" id="3.90.25.10">
    <property type="entry name" value="UDP-galactose 4-epimerase, domain 1"/>
    <property type="match status" value="1"/>
</dbReference>
<reference evidence="3" key="1">
    <citation type="journal article" date="2019" name="Int. J. Syst. Evol. Microbiol.">
        <title>The Global Catalogue of Microorganisms (GCM) 10K type strain sequencing project: providing services to taxonomists for standard genome sequencing and annotation.</title>
        <authorList>
            <consortium name="The Broad Institute Genomics Platform"/>
            <consortium name="The Broad Institute Genome Sequencing Center for Infectious Disease"/>
            <person name="Wu L."/>
            <person name="Ma J."/>
        </authorList>
    </citation>
    <scope>NUCLEOTIDE SEQUENCE [LARGE SCALE GENOMIC DNA]</scope>
    <source>
        <strain evidence="3">NBRC 112502</strain>
    </source>
</reference>
<protein>
    <submittedName>
        <fullName evidence="2">CDP-glucose 4,6-dehydratase</fullName>
    </submittedName>
</protein>
<evidence type="ECO:0000259" key="1">
    <source>
        <dbReference type="Pfam" id="PF16363"/>
    </source>
</evidence>
<dbReference type="InterPro" id="IPR036291">
    <property type="entry name" value="NAD(P)-bd_dom_sf"/>
</dbReference>
<evidence type="ECO:0000313" key="3">
    <source>
        <dbReference type="Proteomes" id="UP001156641"/>
    </source>
</evidence>
<dbReference type="RefSeq" id="WP_284259179.1">
    <property type="nucleotide sequence ID" value="NZ_BSOS01000088.1"/>
</dbReference>
<keyword evidence="3" id="KW-1185">Reference proteome</keyword>
<dbReference type="SUPFAM" id="SSF51735">
    <property type="entry name" value="NAD(P)-binding Rossmann-fold domains"/>
    <property type="match status" value="1"/>
</dbReference>
<proteinExistence type="predicted"/>
<gene>
    <name evidence="2" type="ORF">GCM10010909_30120</name>
</gene>
<dbReference type="InterPro" id="IPR016040">
    <property type="entry name" value="NAD(P)-bd_dom"/>
</dbReference>
<sequence>MAGLKRPQPAFWAGKRVFLTGHTGFKGGWLTLWLHQLGAIVGGYALAPNTTPDLFSLCDVAAHCAHHLGDVRDAAALHAAMASFQPEIVLHLAAQPLVRVSYAAPVETFATNIMGTANLLDAARKIPTAQVILIITSDKVYAESRTARHDEASPLGGHDPYSASKACAELVTASFPMPAGQKIATVRSGNVIGGGDWAADRLVPDFFRGIFAGEALRIRNPAAVRPWQHVLDPLCGYLLAAEHLWKNPPAARASWNFGPAPASEVPVETLAAEICRLWGGGAAYRIEPPQAAPHEAPVLRLDSGKARRELGWRPGWELPQALGATVAWYRHYRDGGGMTAFTKSQIRAYEKA</sequence>
<accession>A0ABQ6A7C7</accession>
<dbReference type="Proteomes" id="UP001156641">
    <property type="component" value="Unassembled WGS sequence"/>
</dbReference>
<name>A0ABQ6A7C7_9PROT</name>
<comment type="caution">
    <text evidence="2">The sequence shown here is derived from an EMBL/GenBank/DDBJ whole genome shotgun (WGS) entry which is preliminary data.</text>
</comment>
<dbReference type="Pfam" id="PF16363">
    <property type="entry name" value="GDP_Man_Dehyd"/>
    <property type="match status" value="1"/>
</dbReference>
<dbReference type="EMBL" id="BSOS01000088">
    <property type="protein sequence ID" value="GLR68331.1"/>
    <property type="molecule type" value="Genomic_DNA"/>
</dbReference>
<dbReference type="Gene3D" id="3.40.50.720">
    <property type="entry name" value="NAD(P)-binding Rossmann-like Domain"/>
    <property type="match status" value="1"/>
</dbReference>
<dbReference type="NCBIfam" id="TIGR02622">
    <property type="entry name" value="CDP_4_6_dhtase"/>
    <property type="match status" value="1"/>
</dbReference>
<organism evidence="2 3">
    <name type="scientific">Acidocella aquatica</name>
    <dbReference type="NCBI Taxonomy" id="1922313"/>
    <lineage>
        <taxon>Bacteria</taxon>
        <taxon>Pseudomonadati</taxon>
        <taxon>Pseudomonadota</taxon>
        <taxon>Alphaproteobacteria</taxon>
        <taxon>Acetobacterales</taxon>
        <taxon>Acidocellaceae</taxon>
        <taxon>Acidocella</taxon>
    </lineage>
</organism>